<comment type="similarity">
    <text evidence="1">Belongs to the IER family.</text>
</comment>
<sequence length="417" mass="45760">MKISPRGSHSNFPVLASCLCFVGKLERWLLQKKDSLFERTLKMLLDMDAELQHLISISIDKMTSGAGGPSLAGRSDRKSRGMDLRKALLVAHVLQEVRCAYLEDDYTIVTNTISEMRSNSFKRECEDLQINENTVKDIDKRRNSESKTYLAETDDDISCNASPVSPSALQSCVTNTDVTVSRISQVTQPVSVSVNTAHVMSFQHLPEATDKDSSAESDDDSSAVVCEELELSHCCEVESTSCDDDTTEPRDHETRDLVCAVNRKQGEDGRAIESHTLGHKTEQQSAPVSVIQRTTSCPLPKKKRPLPKEFLQDTPAPCKSPKIDCVAPPLHTNYATTTTLASTVTMESRTSTSISTVYSTIGTTSSFSTTSSKYEPGPKVVVQMTQSCDTYLPITCTQLGKRLSDLSNFTLSHSALA</sequence>
<reference evidence="2" key="1">
    <citation type="submission" date="2020-04" db="EMBL/GenBank/DDBJ databases">
        <authorList>
            <person name="Neveu A P."/>
        </authorList>
    </citation>
    <scope>NUCLEOTIDE SEQUENCE</scope>
    <source>
        <tissue evidence="2">Whole embryo</tissue>
    </source>
</reference>
<protein>
    <submittedName>
        <fullName evidence="2">Uncharacterized protein LOC100186419</fullName>
    </submittedName>
</protein>
<accession>A0A6F9DHR2</accession>
<organism evidence="2">
    <name type="scientific">Phallusia mammillata</name>
    <dbReference type="NCBI Taxonomy" id="59560"/>
    <lineage>
        <taxon>Eukaryota</taxon>
        <taxon>Metazoa</taxon>
        <taxon>Chordata</taxon>
        <taxon>Tunicata</taxon>
        <taxon>Ascidiacea</taxon>
        <taxon>Phlebobranchia</taxon>
        <taxon>Ascidiidae</taxon>
        <taxon>Phallusia</taxon>
    </lineage>
</organism>
<dbReference type="PANTHER" id="PTHR15895">
    <property type="entry name" value="IMMEDIATE EARLY RESPONSE GENE"/>
    <property type="match status" value="1"/>
</dbReference>
<proteinExistence type="evidence at transcript level"/>
<dbReference type="PROSITE" id="PS51257">
    <property type="entry name" value="PROKAR_LIPOPROTEIN"/>
    <property type="match status" value="1"/>
</dbReference>
<dbReference type="InterPro" id="IPR008653">
    <property type="entry name" value="IER"/>
</dbReference>
<evidence type="ECO:0000256" key="1">
    <source>
        <dbReference type="ARBA" id="ARBA00006186"/>
    </source>
</evidence>
<gene>
    <name evidence="2" type="primary">LOC100186419</name>
</gene>
<dbReference type="AlphaFoldDB" id="A0A6F9DHR2"/>
<name>A0A6F9DHR2_9ASCI</name>
<dbReference type="EMBL" id="LR787142">
    <property type="protein sequence ID" value="CAB3263004.1"/>
    <property type="molecule type" value="mRNA"/>
</dbReference>
<evidence type="ECO:0000313" key="2">
    <source>
        <dbReference type="EMBL" id="CAB3263004.1"/>
    </source>
</evidence>